<comment type="subcellular location">
    <subcellularLocation>
        <location evidence="1">Host cell</location>
    </subcellularLocation>
    <subcellularLocation>
        <location evidence="2">Secreted</location>
        <location evidence="2">Extracellular exosome</location>
    </subcellularLocation>
    <subcellularLocation>
        <location evidence="12">Tegument</location>
    </subcellularLocation>
</comment>
<comment type="domain">
    <text evidence="14">A pair of annexin repeats may form one binding site for calcium and phospholipid.</text>
</comment>
<accession>A0A7I8VB34</accession>
<dbReference type="SMART" id="SM00335">
    <property type="entry name" value="ANX"/>
    <property type="match status" value="4"/>
</dbReference>
<evidence type="ECO:0000256" key="9">
    <source>
        <dbReference type="ARBA" id="ARBA00023216"/>
    </source>
</evidence>
<evidence type="ECO:0000313" key="17">
    <source>
        <dbReference type="Proteomes" id="UP000549394"/>
    </source>
</evidence>
<dbReference type="PANTHER" id="PTHR10502">
    <property type="entry name" value="ANNEXIN"/>
    <property type="match status" value="1"/>
</dbReference>
<dbReference type="FunFam" id="1.10.220.10:FF:000003">
    <property type="entry name" value="Annexin"/>
    <property type="match status" value="1"/>
</dbReference>
<evidence type="ECO:0000256" key="4">
    <source>
        <dbReference type="ARBA" id="ARBA00011738"/>
    </source>
</evidence>
<dbReference type="PANTHER" id="PTHR10502:SF102">
    <property type="entry name" value="ANNEXIN B11"/>
    <property type="match status" value="1"/>
</dbReference>
<dbReference type="InterPro" id="IPR018502">
    <property type="entry name" value="Annexin_repeat"/>
</dbReference>
<dbReference type="EMBL" id="CAJFCJ010000002">
    <property type="protein sequence ID" value="CAD5111748.1"/>
    <property type="molecule type" value="Genomic_DNA"/>
</dbReference>
<keyword evidence="6" id="KW-0479">Metal-binding</keyword>
<reference evidence="16 17" key="1">
    <citation type="submission" date="2020-08" db="EMBL/GenBank/DDBJ databases">
        <authorList>
            <person name="Hejnol A."/>
        </authorList>
    </citation>
    <scope>NUCLEOTIDE SEQUENCE [LARGE SCALE GENOMIC DNA]</scope>
</reference>
<comment type="similarity">
    <text evidence="3 14">Belongs to the annexin family.</text>
</comment>
<keyword evidence="8 14" id="KW-0106">Calcium</keyword>
<evidence type="ECO:0000256" key="13">
    <source>
        <dbReference type="ARBA" id="ARBA00077076"/>
    </source>
</evidence>
<dbReference type="SUPFAM" id="SSF47874">
    <property type="entry name" value="Annexin"/>
    <property type="match status" value="1"/>
</dbReference>
<evidence type="ECO:0000256" key="8">
    <source>
        <dbReference type="ARBA" id="ARBA00022837"/>
    </source>
</evidence>
<evidence type="ECO:0000256" key="14">
    <source>
        <dbReference type="RuleBase" id="RU003540"/>
    </source>
</evidence>
<dbReference type="GO" id="GO:0005737">
    <property type="term" value="C:cytoplasm"/>
    <property type="evidence" value="ECO:0007669"/>
    <property type="project" value="TreeGrafter"/>
</dbReference>
<evidence type="ECO:0000256" key="12">
    <source>
        <dbReference type="ARBA" id="ARBA00060393"/>
    </source>
</evidence>
<evidence type="ECO:0000256" key="3">
    <source>
        <dbReference type="ARBA" id="ARBA00007831"/>
    </source>
</evidence>
<dbReference type="OrthoDB" id="37886at2759"/>
<organism evidence="16 17">
    <name type="scientific">Dimorphilus gyrociliatus</name>
    <dbReference type="NCBI Taxonomy" id="2664684"/>
    <lineage>
        <taxon>Eukaryota</taxon>
        <taxon>Metazoa</taxon>
        <taxon>Spiralia</taxon>
        <taxon>Lophotrochozoa</taxon>
        <taxon>Annelida</taxon>
        <taxon>Polychaeta</taxon>
        <taxon>Polychaeta incertae sedis</taxon>
        <taxon>Dinophilidae</taxon>
        <taxon>Dimorphilus</taxon>
    </lineage>
</organism>
<evidence type="ECO:0000256" key="2">
    <source>
        <dbReference type="ARBA" id="ARBA00004550"/>
    </source>
</evidence>
<evidence type="ECO:0000256" key="1">
    <source>
        <dbReference type="ARBA" id="ARBA00004340"/>
    </source>
</evidence>
<evidence type="ECO:0000256" key="7">
    <source>
        <dbReference type="ARBA" id="ARBA00022737"/>
    </source>
</evidence>
<dbReference type="GO" id="GO:0001786">
    <property type="term" value="F:phosphatidylserine binding"/>
    <property type="evidence" value="ECO:0007669"/>
    <property type="project" value="TreeGrafter"/>
</dbReference>
<dbReference type="PRINTS" id="PR00196">
    <property type="entry name" value="ANNEXIN"/>
</dbReference>
<evidence type="ECO:0000256" key="5">
    <source>
        <dbReference type="ARBA" id="ARBA00022553"/>
    </source>
</evidence>
<dbReference type="GO" id="GO:0012506">
    <property type="term" value="C:vesicle membrane"/>
    <property type="evidence" value="ECO:0007669"/>
    <property type="project" value="TreeGrafter"/>
</dbReference>
<feature type="compositionally biased region" description="Polar residues" evidence="15">
    <location>
        <begin position="1"/>
        <end position="12"/>
    </location>
</feature>
<comment type="subunit">
    <text evidence="4">Homodimer.</text>
</comment>
<keyword evidence="17" id="KW-1185">Reference proteome</keyword>
<dbReference type="InterPro" id="IPR001464">
    <property type="entry name" value="Annexin"/>
</dbReference>
<dbReference type="InterPro" id="IPR037104">
    <property type="entry name" value="Annexin_sf"/>
</dbReference>
<comment type="function">
    <text evidence="11">Involved in reproduction of the worm. Involved in host-parasite interaction. Delivered into the host cell by means of parasite exosomes. Binds to acidic phospholipid membranes in a calcium-dependent manner in vitro. Causes aggregation of liposomes in the presence of calcium, but not in its absence. Likely to promote membrane fusion. May provide structural integrity within the tegument.</text>
</comment>
<keyword evidence="7 14" id="KW-0677">Repeat</keyword>
<dbReference type="GO" id="GO:0005509">
    <property type="term" value="F:calcium ion binding"/>
    <property type="evidence" value="ECO:0007669"/>
    <property type="project" value="InterPro"/>
</dbReference>
<dbReference type="InterPro" id="IPR018252">
    <property type="entry name" value="Annexin_repeat_CS"/>
</dbReference>
<dbReference type="GO" id="GO:0005544">
    <property type="term" value="F:calcium-dependent phospholipid binding"/>
    <property type="evidence" value="ECO:0007669"/>
    <property type="project" value="UniProtKB-KW"/>
</dbReference>
<evidence type="ECO:0000256" key="6">
    <source>
        <dbReference type="ARBA" id="ARBA00022723"/>
    </source>
</evidence>
<feature type="region of interest" description="Disordered" evidence="15">
    <location>
        <begin position="1"/>
        <end position="22"/>
    </location>
</feature>
<dbReference type="GO" id="GO:0005634">
    <property type="term" value="C:nucleus"/>
    <property type="evidence" value="ECO:0007669"/>
    <property type="project" value="TreeGrafter"/>
</dbReference>
<dbReference type="FunFam" id="1.10.220.10:FF:000001">
    <property type="entry name" value="Annexin"/>
    <property type="match status" value="1"/>
</dbReference>
<evidence type="ECO:0000256" key="15">
    <source>
        <dbReference type="SAM" id="MobiDB-lite"/>
    </source>
</evidence>
<proteinExistence type="inferred from homology"/>
<dbReference type="GO" id="GO:0005576">
    <property type="term" value="C:extracellular region"/>
    <property type="evidence" value="ECO:0007669"/>
    <property type="project" value="UniProtKB-SubCell"/>
</dbReference>
<dbReference type="FunFam" id="1.10.220.10:FF:000005">
    <property type="entry name" value="Annexin"/>
    <property type="match status" value="1"/>
</dbReference>
<dbReference type="AlphaFoldDB" id="A0A7I8VB34"/>
<keyword evidence="9 14" id="KW-0041">Annexin</keyword>
<evidence type="ECO:0000313" key="16">
    <source>
        <dbReference type="EMBL" id="CAD5111748.1"/>
    </source>
</evidence>
<dbReference type="GO" id="GO:0043657">
    <property type="term" value="C:host cell"/>
    <property type="evidence" value="ECO:0007669"/>
    <property type="project" value="UniProtKB-SubCell"/>
</dbReference>
<dbReference type="Pfam" id="PF00191">
    <property type="entry name" value="Annexin"/>
    <property type="match status" value="4"/>
</dbReference>
<dbReference type="GO" id="GO:0005886">
    <property type="term" value="C:plasma membrane"/>
    <property type="evidence" value="ECO:0007669"/>
    <property type="project" value="TreeGrafter"/>
</dbReference>
<gene>
    <name evidence="16" type="ORF">DGYR_LOCUS992</name>
</gene>
<evidence type="ECO:0000256" key="10">
    <source>
        <dbReference type="ARBA" id="ARBA00023302"/>
    </source>
</evidence>
<protein>
    <recommendedName>
        <fullName evidence="13 14">Annexin</fullName>
    </recommendedName>
</protein>
<evidence type="ECO:0000256" key="11">
    <source>
        <dbReference type="ARBA" id="ARBA00059330"/>
    </source>
</evidence>
<dbReference type="Gene3D" id="1.10.220.10">
    <property type="entry name" value="Annexin"/>
    <property type="match status" value="4"/>
</dbReference>
<keyword evidence="10 14" id="KW-0111">Calcium/phospholipid-binding</keyword>
<dbReference type="FunFam" id="1.10.220.10:FF:000002">
    <property type="entry name" value="Annexin"/>
    <property type="match status" value="1"/>
</dbReference>
<name>A0A7I8VB34_9ANNE</name>
<dbReference type="PROSITE" id="PS00223">
    <property type="entry name" value="ANNEXIN_1"/>
    <property type="match status" value="1"/>
</dbReference>
<dbReference type="PROSITE" id="PS51897">
    <property type="entry name" value="ANNEXIN_2"/>
    <property type="match status" value="4"/>
</dbReference>
<dbReference type="Proteomes" id="UP000549394">
    <property type="component" value="Unassembled WGS sequence"/>
</dbReference>
<keyword evidence="5" id="KW-0597">Phosphoprotein</keyword>
<comment type="caution">
    <text evidence="16">The sequence shown here is derived from an EMBL/GenBank/DDBJ whole genome shotgun (WGS) entry which is preliminary data.</text>
</comment>
<sequence>MGGSVSIGQTGRPTVFPKEDFDPASSAEKVKNAIDGFGTDESALIKVFASHSNLQRQEIASVFKQSYGKDLQEELKDECGGDFEDVLIALTTPSRLYEARLLRNAMKGAGTDEKVLIEVLATKANIEMKELKAIYEEEYKEDDRKLEVDVENETSGDFKCLLLSLLNADREEIPADEDVATEDATRLHEAGEARFGTDESEFNRILCLRSYDHLQLVLSKYEEMFGESLEDVVNNETSGSIQDGYLTILKFVRDSKAYYAELLYKSMKGIGTDDDQLIRTIVTRSEIDLADIQDKFGELYEQSLQDFVKDDLGGNYEKIILCLLNPSTA</sequence>